<dbReference type="CDD" id="cd00093">
    <property type="entry name" value="HTH_XRE"/>
    <property type="match status" value="1"/>
</dbReference>
<dbReference type="InterPro" id="IPR010982">
    <property type="entry name" value="Lambda_DNA-bd_dom_sf"/>
</dbReference>
<dbReference type="AlphaFoldDB" id="A0A645E4I0"/>
<gene>
    <name evidence="3" type="ORF">SDC9_143612</name>
</gene>
<dbReference type="SUPFAM" id="SSF47413">
    <property type="entry name" value="lambda repressor-like DNA-binding domains"/>
    <property type="match status" value="1"/>
</dbReference>
<sequence>MKEGAVMSKLDVKTKSAGVKFDDIKAQMMEDAEFQEEYDKLQPRYELISQIIEARKSMKMTQEELAKRAGTRKSNISRLESGSYNPSLDFLIKIAKGLGKDVHIEIR</sequence>
<evidence type="ECO:0000256" key="1">
    <source>
        <dbReference type="ARBA" id="ARBA00023125"/>
    </source>
</evidence>
<dbReference type="Pfam" id="PF01381">
    <property type="entry name" value="HTH_3"/>
    <property type="match status" value="1"/>
</dbReference>
<dbReference type="SMART" id="SM00530">
    <property type="entry name" value="HTH_XRE"/>
    <property type="match status" value="1"/>
</dbReference>
<feature type="domain" description="HTH cro/C1-type" evidence="2">
    <location>
        <begin position="51"/>
        <end position="106"/>
    </location>
</feature>
<evidence type="ECO:0000313" key="3">
    <source>
        <dbReference type="EMBL" id="MPM96449.1"/>
    </source>
</evidence>
<keyword evidence="1" id="KW-0238">DNA-binding</keyword>
<dbReference type="PANTHER" id="PTHR46558:SF3">
    <property type="entry name" value="TRANSCRIPTIONAL REGULATOR"/>
    <property type="match status" value="1"/>
</dbReference>
<dbReference type="InterPro" id="IPR001387">
    <property type="entry name" value="Cro/C1-type_HTH"/>
</dbReference>
<accession>A0A645E4I0</accession>
<dbReference type="GO" id="GO:0003677">
    <property type="term" value="F:DNA binding"/>
    <property type="evidence" value="ECO:0007669"/>
    <property type="project" value="UniProtKB-KW"/>
</dbReference>
<comment type="caution">
    <text evidence="3">The sequence shown here is derived from an EMBL/GenBank/DDBJ whole genome shotgun (WGS) entry which is preliminary data.</text>
</comment>
<reference evidence="3" key="1">
    <citation type="submission" date="2019-08" db="EMBL/GenBank/DDBJ databases">
        <authorList>
            <person name="Kucharzyk K."/>
            <person name="Murdoch R.W."/>
            <person name="Higgins S."/>
            <person name="Loffler F."/>
        </authorList>
    </citation>
    <scope>NUCLEOTIDE SEQUENCE</scope>
</reference>
<name>A0A645E4I0_9ZZZZ</name>
<dbReference type="PANTHER" id="PTHR46558">
    <property type="entry name" value="TRACRIPTIONAL REGULATORY PROTEIN-RELATED-RELATED"/>
    <property type="match status" value="1"/>
</dbReference>
<dbReference type="PROSITE" id="PS50943">
    <property type="entry name" value="HTH_CROC1"/>
    <property type="match status" value="1"/>
</dbReference>
<evidence type="ECO:0000259" key="2">
    <source>
        <dbReference type="PROSITE" id="PS50943"/>
    </source>
</evidence>
<dbReference type="Gene3D" id="1.10.260.40">
    <property type="entry name" value="lambda repressor-like DNA-binding domains"/>
    <property type="match status" value="1"/>
</dbReference>
<organism evidence="3">
    <name type="scientific">bioreactor metagenome</name>
    <dbReference type="NCBI Taxonomy" id="1076179"/>
    <lineage>
        <taxon>unclassified sequences</taxon>
        <taxon>metagenomes</taxon>
        <taxon>ecological metagenomes</taxon>
    </lineage>
</organism>
<protein>
    <recommendedName>
        <fullName evidence="2">HTH cro/C1-type domain-containing protein</fullName>
    </recommendedName>
</protein>
<proteinExistence type="predicted"/>
<dbReference type="EMBL" id="VSSQ01042830">
    <property type="protein sequence ID" value="MPM96449.1"/>
    <property type="molecule type" value="Genomic_DNA"/>
</dbReference>